<evidence type="ECO:0000256" key="5">
    <source>
        <dbReference type="ARBA" id="ARBA00022553"/>
    </source>
</evidence>
<feature type="transmembrane region" description="Helical" evidence="18">
    <location>
        <begin position="235"/>
        <end position="253"/>
    </location>
</feature>
<dbReference type="Pfam" id="PF05231">
    <property type="entry name" value="MASE1"/>
    <property type="match status" value="1"/>
</dbReference>
<dbReference type="InterPro" id="IPR005467">
    <property type="entry name" value="His_kinase_dom"/>
</dbReference>
<name>A0A418W2P4_9PROT</name>
<dbReference type="PROSITE" id="PS50109">
    <property type="entry name" value="HIS_KIN"/>
    <property type="match status" value="1"/>
</dbReference>
<dbReference type="GO" id="GO:0005886">
    <property type="term" value="C:plasma membrane"/>
    <property type="evidence" value="ECO:0007669"/>
    <property type="project" value="UniProtKB-SubCell"/>
</dbReference>
<evidence type="ECO:0000256" key="15">
    <source>
        <dbReference type="ARBA" id="ARBA00068150"/>
    </source>
</evidence>
<evidence type="ECO:0000259" key="19">
    <source>
        <dbReference type="PROSITE" id="PS50109"/>
    </source>
</evidence>
<dbReference type="Pfam" id="PF00072">
    <property type="entry name" value="Response_reg"/>
    <property type="match status" value="1"/>
</dbReference>
<feature type="transmembrane region" description="Helical" evidence="18">
    <location>
        <begin position="37"/>
        <end position="53"/>
    </location>
</feature>
<sequence length="1000" mass="107306">MTTMERPTLFSFFIVFSLVGLLTKFCVIATAMPDGTAIVWAPNAVLLSALLRYRGQRGWLFALLALIAETIGVLPENSFSVAVYGGFVNIAEPIIAYWLCRRLGVSETLSTTRDIVRFILSAPLGGAVVAGLLGAVVIMLDSGESANFLEVARLWWFADALGLLIFTPLFLALGQARGWRIGALRRGDWLMAILTLALVVLVFSARQGDVFGATITPTLLLPSLLYIATRCHPRWTALAVALLSMAVATAVGLGREPFGGLPTGLTMVHAQEYILITGILGMGFSVLMAQIRAHNRTLETRVEERTHQLHAQAEDLRVARDQAEEATRAKSSFLAVMSHEIRTPMNGVTAMAEMLDQTDLTDDQHGMIEVINASAQSLLTIINDILDFSKIEAGKLEIEAIPLSLTDLVEEAAELVAGRAEEKALHLIVDIGEQTPDRLLGDPTRLRQVLVNLVSNAIKFTETGGVSLRVRALSSAADHTRLRFEIADTGIGLTAEQSARLFQPFQQADSSTSRRFGGTGLGLTICHRLCDMMGGAIGVNSVHGEGSTFWFEVPFTMVAPEPLVPAIAIDDAVVVAVGFTGDGRAALAGILRSAGVNAVTWIGYEDDPVAALTAANRQDSPSHGPVVILHAEENSETALAYGQSLITAKLAAKPSVMLATSRSLASTLDEANRIGLFCTLTLPLRRRRLWQAVAAALGRADLERRAARRDLDSTGWEPPSIDAAMAAGALILVAEDNPINQTVIRRMLNQRGYAIEIADNGAQALALHQPGRYGLLLTDFHMPEMDGFALTHAIRERELHLPPDGGGRLPIVALTADALSGTAQRCMDAGMDGYLTKPIDSRLLADTLDRFLPHAKSLRRHAETTTTAPTATPRWSDADIDPAIFDLAQLAQNFAPDDPAAMRFLNDFLALTPGLIQKTTTALETKDADAARDAIHTLKGSSLSIGAARLGQLASDAQDALDAGDFDTAALLASLLTPTHDELTEATASIRGFFLPPLPL</sequence>
<feature type="transmembrane region" description="Helical" evidence="18">
    <location>
        <begin position="81"/>
        <end position="100"/>
    </location>
</feature>
<dbReference type="GO" id="GO:0000155">
    <property type="term" value="F:phosphorelay sensor kinase activity"/>
    <property type="evidence" value="ECO:0007669"/>
    <property type="project" value="InterPro"/>
</dbReference>
<dbReference type="PRINTS" id="PR00344">
    <property type="entry name" value="BCTRLSENSOR"/>
</dbReference>
<reference evidence="22 23" key="1">
    <citation type="submission" date="2018-09" db="EMBL/GenBank/DDBJ databases">
        <authorList>
            <person name="Zhu H."/>
        </authorList>
    </citation>
    <scope>NUCLEOTIDE SEQUENCE [LARGE SCALE GENOMIC DNA]</scope>
    <source>
        <strain evidence="22 23">K2W22B-5</strain>
    </source>
</reference>
<evidence type="ECO:0000256" key="16">
    <source>
        <dbReference type="PROSITE-ProRule" id="PRU00110"/>
    </source>
</evidence>
<evidence type="ECO:0000256" key="10">
    <source>
        <dbReference type="ARBA" id="ARBA00022840"/>
    </source>
</evidence>
<keyword evidence="6" id="KW-0808">Transferase</keyword>
<dbReference type="SUPFAM" id="SSF55874">
    <property type="entry name" value="ATPase domain of HSP90 chaperone/DNA topoisomerase II/histidine kinase"/>
    <property type="match status" value="1"/>
</dbReference>
<proteinExistence type="predicted"/>
<dbReference type="SMART" id="SM00388">
    <property type="entry name" value="HisKA"/>
    <property type="match status" value="1"/>
</dbReference>
<keyword evidence="9" id="KW-0418">Kinase</keyword>
<dbReference type="SUPFAM" id="SSF47226">
    <property type="entry name" value="Histidine-containing phosphotransfer domain, HPT domain"/>
    <property type="match status" value="1"/>
</dbReference>
<keyword evidence="12" id="KW-0902">Two-component regulatory system</keyword>
<dbReference type="InterPro" id="IPR036890">
    <property type="entry name" value="HATPase_C_sf"/>
</dbReference>
<evidence type="ECO:0000256" key="4">
    <source>
        <dbReference type="ARBA" id="ARBA00022475"/>
    </source>
</evidence>
<dbReference type="Pfam" id="PF01627">
    <property type="entry name" value="Hpt"/>
    <property type="match status" value="1"/>
</dbReference>
<evidence type="ECO:0000313" key="23">
    <source>
        <dbReference type="Proteomes" id="UP000283458"/>
    </source>
</evidence>
<dbReference type="EMBL" id="QYUL01000001">
    <property type="protein sequence ID" value="RJF84307.1"/>
    <property type="molecule type" value="Genomic_DNA"/>
</dbReference>
<dbReference type="InterPro" id="IPR036097">
    <property type="entry name" value="HisK_dim/P_sf"/>
</dbReference>
<dbReference type="InterPro" id="IPR003661">
    <property type="entry name" value="HisK_dim/P_dom"/>
</dbReference>
<feature type="domain" description="Histidine kinase" evidence="19">
    <location>
        <begin position="336"/>
        <end position="557"/>
    </location>
</feature>
<evidence type="ECO:0000256" key="3">
    <source>
        <dbReference type="ARBA" id="ARBA00012438"/>
    </source>
</evidence>
<dbReference type="Gene3D" id="3.40.50.2300">
    <property type="match status" value="1"/>
</dbReference>
<protein>
    <recommendedName>
        <fullName evidence="15">Sensory/regulatory protein RpfC</fullName>
        <ecNumber evidence="3">2.7.13.3</ecNumber>
    </recommendedName>
</protein>
<evidence type="ECO:0000259" key="20">
    <source>
        <dbReference type="PROSITE" id="PS50110"/>
    </source>
</evidence>
<keyword evidence="7 18" id="KW-0812">Transmembrane</keyword>
<keyword evidence="8" id="KW-0547">Nucleotide-binding</keyword>
<dbReference type="SUPFAM" id="SSF47384">
    <property type="entry name" value="Homodimeric domain of signal transducing histidine kinase"/>
    <property type="match status" value="1"/>
</dbReference>
<keyword evidence="5 17" id="KW-0597">Phosphoprotein</keyword>
<feature type="domain" description="Response regulatory" evidence="20">
    <location>
        <begin position="730"/>
        <end position="852"/>
    </location>
</feature>
<evidence type="ECO:0000256" key="14">
    <source>
        <dbReference type="ARBA" id="ARBA00064003"/>
    </source>
</evidence>
<evidence type="ECO:0000256" key="12">
    <source>
        <dbReference type="ARBA" id="ARBA00023012"/>
    </source>
</evidence>
<feature type="transmembrane region" description="Helical" evidence="18">
    <location>
        <begin position="152"/>
        <end position="174"/>
    </location>
</feature>
<dbReference type="Gene3D" id="3.30.565.10">
    <property type="entry name" value="Histidine kinase-like ATPase, C-terminal domain"/>
    <property type="match status" value="1"/>
</dbReference>
<evidence type="ECO:0000256" key="8">
    <source>
        <dbReference type="ARBA" id="ARBA00022741"/>
    </source>
</evidence>
<dbReference type="Pfam" id="PF02518">
    <property type="entry name" value="HATPase_c"/>
    <property type="match status" value="1"/>
</dbReference>
<dbReference type="Pfam" id="PF00512">
    <property type="entry name" value="HisKA"/>
    <property type="match status" value="1"/>
</dbReference>
<dbReference type="PROSITE" id="PS50894">
    <property type="entry name" value="HPT"/>
    <property type="match status" value="1"/>
</dbReference>
<comment type="subunit">
    <text evidence="14">At low DSF concentrations, interacts with RpfF.</text>
</comment>
<evidence type="ECO:0000313" key="22">
    <source>
        <dbReference type="EMBL" id="RJF84307.1"/>
    </source>
</evidence>
<feature type="transmembrane region" description="Helical" evidence="18">
    <location>
        <begin position="12"/>
        <end position="31"/>
    </location>
</feature>
<dbReference type="PANTHER" id="PTHR45339:SF5">
    <property type="entry name" value="HISTIDINE KINASE"/>
    <property type="match status" value="1"/>
</dbReference>
<dbReference type="AlphaFoldDB" id="A0A418W2P4"/>
<dbReference type="PROSITE" id="PS50110">
    <property type="entry name" value="RESPONSE_REGULATORY"/>
    <property type="match status" value="1"/>
</dbReference>
<dbReference type="Gene3D" id="1.20.120.160">
    <property type="entry name" value="HPT domain"/>
    <property type="match status" value="1"/>
</dbReference>
<dbReference type="InterPro" id="IPR008207">
    <property type="entry name" value="Sig_transdc_His_kin_Hpt_dom"/>
</dbReference>
<dbReference type="SMART" id="SM00448">
    <property type="entry name" value="REC"/>
    <property type="match status" value="1"/>
</dbReference>
<dbReference type="SUPFAM" id="SSF52172">
    <property type="entry name" value="CheY-like"/>
    <property type="match status" value="1"/>
</dbReference>
<dbReference type="PANTHER" id="PTHR45339">
    <property type="entry name" value="HYBRID SIGNAL TRANSDUCTION HISTIDINE KINASE J"/>
    <property type="match status" value="1"/>
</dbReference>
<dbReference type="EC" id="2.7.13.3" evidence="3"/>
<evidence type="ECO:0000256" key="1">
    <source>
        <dbReference type="ARBA" id="ARBA00000085"/>
    </source>
</evidence>
<keyword evidence="23" id="KW-1185">Reference proteome</keyword>
<comment type="catalytic activity">
    <reaction evidence="1">
        <text>ATP + protein L-histidine = ADP + protein N-phospho-L-histidine.</text>
        <dbReference type="EC" id="2.7.13.3"/>
    </reaction>
</comment>
<feature type="transmembrane region" description="Helical" evidence="18">
    <location>
        <begin position="210"/>
        <end position="228"/>
    </location>
</feature>
<feature type="transmembrane region" description="Helical" evidence="18">
    <location>
        <begin position="186"/>
        <end position="204"/>
    </location>
</feature>
<dbReference type="CDD" id="cd00088">
    <property type="entry name" value="HPT"/>
    <property type="match status" value="1"/>
</dbReference>
<keyword evidence="11 18" id="KW-1133">Transmembrane helix</keyword>
<dbReference type="SMART" id="SM00387">
    <property type="entry name" value="HATPase_c"/>
    <property type="match status" value="1"/>
</dbReference>
<feature type="domain" description="HPt" evidence="21">
    <location>
        <begin position="897"/>
        <end position="993"/>
    </location>
</feature>
<feature type="transmembrane region" description="Helical" evidence="18">
    <location>
        <begin position="58"/>
        <end position="75"/>
    </location>
</feature>
<comment type="caution">
    <text evidence="22">The sequence shown here is derived from an EMBL/GenBank/DDBJ whole genome shotgun (WGS) entry which is preliminary data.</text>
</comment>
<evidence type="ECO:0000256" key="11">
    <source>
        <dbReference type="ARBA" id="ARBA00022989"/>
    </source>
</evidence>
<dbReference type="InterPro" id="IPR004358">
    <property type="entry name" value="Sig_transdc_His_kin-like_C"/>
</dbReference>
<dbReference type="CDD" id="cd17546">
    <property type="entry name" value="REC_hyHK_CKI1_RcsC-like"/>
    <property type="match status" value="1"/>
</dbReference>
<dbReference type="InterPro" id="IPR001789">
    <property type="entry name" value="Sig_transdc_resp-reg_receiver"/>
</dbReference>
<dbReference type="GO" id="GO:0005524">
    <property type="term" value="F:ATP binding"/>
    <property type="evidence" value="ECO:0007669"/>
    <property type="project" value="UniProtKB-KW"/>
</dbReference>
<dbReference type="InterPro" id="IPR036641">
    <property type="entry name" value="HPT_dom_sf"/>
</dbReference>
<feature type="modified residue" description="4-aspartylphosphate" evidence="17">
    <location>
        <position position="779"/>
    </location>
</feature>
<evidence type="ECO:0000256" key="9">
    <source>
        <dbReference type="ARBA" id="ARBA00022777"/>
    </source>
</evidence>
<organism evidence="22 23">
    <name type="scientific">Azospirillum cavernae</name>
    <dbReference type="NCBI Taxonomy" id="2320860"/>
    <lineage>
        <taxon>Bacteria</taxon>
        <taxon>Pseudomonadati</taxon>
        <taxon>Pseudomonadota</taxon>
        <taxon>Alphaproteobacteria</taxon>
        <taxon>Rhodospirillales</taxon>
        <taxon>Azospirillaceae</taxon>
        <taxon>Azospirillum</taxon>
    </lineage>
</organism>
<evidence type="ECO:0000256" key="18">
    <source>
        <dbReference type="SAM" id="Phobius"/>
    </source>
</evidence>
<gene>
    <name evidence="22" type="ORF">D3877_07000</name>
</gene>
<dbReference type="FunFam" id="1.10.287.130:FF:000002">
    <property type="entry name" value="Two-component osmosensing histidine kinase"/>
    <property type="match status" value="1"/>
</dbReference>
<evidence type="ECO:0000256" key="17">
    <source>
        <dbReference type="PROSITE-ProRule" id="PRU00169"/>
    </source>
</evidence>
<dbReference type="Gene3D" id="1.10.287.130">
    <property type="match status" value="1"/>
</dbReference>
<keyword evidence="10" id="KW-0067">ATP-binding</keyword>
<keyword evidence="13 18" id="KW-0472">Membrane</keyword>
<dbReference type="FunFam" id="3.30.565.10:FF:000010">
    <property type="entry name" value="Sensor histidine kinase RcsC"/>
    <property type="match status" value="1"/>
</dbReference>
<dbReference type="InterPro" id="IPR007895">
    <property type="entry name" value="MASE1"/>
</dbReference>
<dbReference type="CDD" id="cd00082">
    <property type="entry name" value="HisKA"/>
    <property type="match status" value="1"/>
</dbReference>
<dbReference type="CDD" id="cd16922">
    <property type="entry name" value="HATPase_EvgS-ArcB-TorS-like"/>
    <property type="match status" value="1"/>
</dbReference>
<evidence type="ECO:0000256" key="2">
    <source>
        <dbReference type="ARBA" id="ARBA00004651"/>
    </source>
</evidence>
<keyword evidence="4" id="KW-1003">Cell membrane</keyword>
<dbReference type="Proteomes" id="UP000283458">
    <property type="component" value="Unassembled WGS sequence"/>
</dbReference>
<evidence type="ECO:0000256" key="6">
    <source>
        <dbReference type="ARBA" id="ARBA00022679"/>
    </source>
</evidence>
<dbReference type="InterPro" id="IPR011006">
    <property type="entry name" value="CheY-like_superfamily"/>
</dbReference>
<evidence type="ECO:0000256" key="7">
    <source>
        <dbReference type="ARBA" id="ARBA00022692"/>
    </source>
</evidence>
<dbReference type="InterPro" id="IPR003594">
    <property type="entry name" value="HATPase_dom"/>
</dbReference>
<feature type="modified residue" description="Phosphohistidine" evidence="16">
    <location>
        <position position="936"/>
    </location>
</feature>
<comment type="subcellular location">
    <subcellularLocation>
        <location evidence="2">Cell membrane</location>
        <topology evidence="2">Multi-pass membrane protein</topology>
    </subcellularLocation>
</comment>
<evidence type="ECO:0000259" key="21">
    <source>
        <dbReference type="PROSITE" id="PS50894"/>
    </source>
</evidence>
<accession>A0A418W2P4</accession>
<evidence type="ECO:0000256" key="13">
    <source>
        <dbReference type="ARBA" id="ARBA00023136"/>
    </source>
</evidence>
<feature type="transmembrane region" description="Helical" evidence="18">
    <location>
        <begin position="120"/>
        <end position="140"/>
    </location>
</feature>